<name>A0A6G1KAT2_9PLEO</name>
<dbReference type="Gene3D" id="3.90.180.10">
    <property type="entry name" value="Medium-chain alcohol dehydrogenases, catalytic domain"/>
    <property type="match status" value="1"/>
</dbReference>
<organism evidence="5 6">
    <name type="scientific">Pleomassaria siparia CBS 279.74</name>
    <dbReference type="NCBI Taxonomy" id="1314801"/>
    <lineage>
        <taxon>Eukaryota</taxon>
        <taxon>Fungi</taxon>
        <taxon>Dikarya</taxon>
        <taxon>Ascomycota</taxon>
        <taxon>Pezizomycotina</taxon>
        <taxon>Dothideomycetes</taxon>
        <taxon>Pleosporomycetidae</taxon>
        <taxon>Pleosporales</taxon>
        <taxon>Pleomassariaceae</taxon>
        <taxon>Pleomassaria</taxon>
    </lineage>
</organism>
<reference evidence="5" key="1">
    <citation type="journal article" date="2020" name="Stud. Mycol.">
        <title>101 Dothideomycetes genomes: a test case for predicting lifestyles and emergence of pathogens.</title>
        <authorList>
            <person name="Haridas S."/>
            <person name="Albert R."/>
            <person name="Binder M."/>
            <person name="Bloem J."/>
            <person name="Labutti K."/>
            <person name="Salamov A."/>
            <person name="Andreopoulos B."/>
            <person name="Baker S."/>
            <person name="Barry K."/>
            <person name="Bills G."/>
            <person name="Bluhm B."/>
            <person name="Cannon C."/>
            <person name="Castanera R."/>
            <person name="Culley D."/>
            <person name="Daum C."/>
            <person name="Ezra D."/>
            <person name="Gonzalez J."/>
            <person name="Henrissat B."/>
            <person name="Kuo A."/>
            <person name="Liang C."/>
            <person name="Lipzen A."/>
            <person name="Lutzoni F."/>
            <person name="Magnuson J."/>
            <person name="Mondo S."/>
            <person name="Nolan M."/>
            <person name="Ohm R."/>
            <person name="Pangilinan J."/>
            <person name="Park H.-J."/>
            <person name="Ramirez L."/>
            <person name="Alfaro M."/>
            <person name="Sun H."/>
            <person name="Tritt A."/>
            <person name="Yoshinaga Y."/>
            <person name="Zwiers L.-H."/>
            <person name="Turgeon B."/>
            <person name="Goodwin S."/>
            <person name="Spatafora J."/>
            <person name="Crous P."/>
            <person name="Grigoriev I."/>
        </authorList>
    </citation>
    <scope>NUCLEOTIDE SEQUENCE</scope>
    <source>
        <strain evidence="5">CBS 279.74</strain>
    </source>
</reference>
<dbReference type="InterPro" id="IPR020843">
    <property type="entry name" value="ER"/>
</dbReference>
<dbReference type="AlphaFoldDB" id="A0A6G1KAT2"/>
<evidence type="ECO:0000259" key="4">
    <source>
        <dbReference type="SMART" id="SM00829"/>
    </source>
</evidence>
<evidence type="ECO:0000256" key="1">
    <source>
        <dbReference type="ARBA" id="ARBA00008072"/>
    </source>
</evidence>
<dbReference type="PANTHER" id="PTHR45348">
    <property type="entry name" value="HYPOTHETICAL OXIDOREDUCTASE (EUROFUNG)"/>
    <property type="match status" value="1"/>
</dbReference>
<accession>A0A6G1KAT2</accession>
<dbReference type="InterPro" id="IPR036291">
    <property type="entry name" value="NAD(P)-bd_dom_sf"/>
</dbReference>
<dbReference type="EMBL" id="MU005769">
    <property type="protein sequence ID" value="KAF2710009.1"/>
    <property type="molecule type" value="Genomic_DNA"/>
</dbReference>
<evidence type="ECO:0000313" key="6">
    <source>
        <dbReference type="Proteomes" id="UP000799428"/>
    </source>
</evidence>
<sequence length="373" mass="39264">MAPTNNAAFLTAKNTPLKIQPSTYTAPRENELVVKNHAVAINPYDTIIQAAPNLVVSWVKLPFVLGTDVAGEVVEVGPNVTRFNIGDRVVAHAAALDKRVNRACEGGFQEYTVVRTNMTSAIPESVSYEAASVVPLGLSTAACALFMDDYLALPLPTTFPVTTRSGKTLLVWGGSTSVGCNAIQLATAAGYDVVTTASPKNHGYLKTLGAIAVFDYKSASVVSDIVALYDKENRVSAGAMSMGSNSLKPCIDILAAVPGRKFLAQASMDLPPFPKGALDFPAFLAGMLSTVVCEQVKLRTKGVQSKMLNGSDVVANGSIGKGIYEDFLPSALAEGRFVCAPEPQVVGHGLDKVGEAMELSKKGVSLRKLVVTL</sequence>
<comment type="subunit">
    <text evidence="2">Monomer.</text>
</comment>
<keyword evidence="3" id="KW-0560">Oxidoreductase</keyword>
<keyword evidence="6" id="KW-1185">Reference proteome</keyword>
<dbReference type="Pfam" id="PF08240">
    <property type="entry name" value="ADH_N"/>
    <property type="match status" value="1"/>
</dbReference>
<comment type="similarity">
    <text evidence="1">Belongs to the zinc-containing alcohol dehydrogenase family.</text>
</comment>
<dbReference type="SUPFAM" id="SSF50129">
    <property type="entry name" value="GroES-like"/>
    <property type="match status" value="1"/>
</dbReference>
<dbReference type="SUPFAM" id="SSF51735">
    <property type="entry name" value="NAD(P)-binding Rossmann-fold domains"/>
    <property type="match status" value="1"/>
</dbReference>
<feature type="domain" description="Enoyl reductase (ER)" evidence="4">
    <location>
        <begin position="14"/>
        <end position="371"/>
    </location>
</feature>
<dbReference type="InterPro" id="IPR013154">
    <property type="entry name" value="ADH-like_N"/>
</dbReference>
<dbReference type="OrthoDB" id="10257049at2759"/>
<evidence type="ECO:0000256" key="2">
    <source>
        <dbReference type="ARBA" id="ARBA00011245"/>
    </source>
</evidence>
<gene>
    <name evidence="5" type="ORF">K504DRAFT_377879</name>
</gene>
<dbReference type="InterPro" id="IPR047122">
    <property type="entry name" value="Trans-enoyl_RdTase-like"/>
</dbReference>
<dbReference type="Gene3D" id="3.40.50.720">
    <property type="entry name" value="NAD(P)-binding Rossmann-like Domain"/>
    <property type="match status" value="1"/>
</dbReference>
<dbReference type="GO" id="GO:0016651">
    <property type="term" value="F:oxidoreductase activity, acting on NAD(P)H"/>
    <property type="evidence" value="ECO:0007669"/>
    <property type="project" value="InterPro"/>
</dbReference>
<dbReference type="SMART" id="SM00829">
    <property type="entry name" value="PKS_ER"/>
    <property type="match status" value="1"/>
</dbReference>
<dbReference type="CDD" id="cd08249">
    <property type="entry name" value="enoyl_reductase_like"/>
    <property type="match status" value="1"/>
</dbReference>
<dbReference type="InterPro" id="IPR011032">
    <property type="entry name" value="GroES-like_sf"/>
</dbReference>
<dbReference type="Proteomes" id="UP000799428">
    <property type="component" value="Unassembled WGS sequence"/>
</dbReference>
<dbReference type="PANTHER" id="PTHR45348:SF2">
    <property type="entry name" value="ZINC-TYPE ALCOHOL DEHYDROGENASE-LIKE PROTEIN C2E1P3.01"/>
    <property type="match status" value="1"/>
</dbReference>
<proteinExistence type="inferred from homology"/>
<protein>
    <submittedName>
        <fullName evidence="5">GroES-like protein</fullName>
    </submittedName>
</protein>
<evidence type="ECO:0000313" key="5">
    <source>
        <dbReference type="EMBL" id="KAF2710009.1"/>
    </source>
</evidence>
<evidence type="ECO:0000256" key="3">
    <source>
        <dbReference type="ARBA" id="ARBA00023002"/>
    </source>
</evidence>